<protein>
    <submittedName>
        <fullName evidence="2">Uncharacterized protein</fullName>
    </submittedName>
</protein>
<sequence length="148" mass="15971">MKSRTGILGPVRARPLLSTIRPARARSRRRRRLEPGSPPKALRGEPVTLYGVLRRAPDQQRRRSFAAFASTCDQGPPIEGEVPDCIQPGAGAGAGAGADTSTSKTHRTSTKTAGVPRESFAEKQDELITLHRETAFGYSFGRGADDED</sequence>
<feature type="region of interest" description="Disordered" evidence="1">
    <location>
        <begin position="71"/>
        <end position="120"/>
    </location>
</feature>
<keyword evidence="3" id="KW-1185">Reference proteome</keyword>
<organism evidence="2 3">
    <name type="scientific">Venturia inaequalis</name>
    <name type="common">Apple scab fungus</name>
    <dbReference type="NCBI Taxonomy" id="5025"/>
    <lineage>
        <taxon>Eukaryota</taxon>
        <taxon>Fungi</taxon>
        <taxon>Dikarya</taxon>
        <taxon>Ascomycota</taxon>
        <taxon>Pezizomycotina</taxon>
        <taxon>Dothideomycetes</taxon>
        <taxon>Pleosporomycetidae</taxon>
        <taxon>Venturiales</taxon>
        <taxon>Venturiaceae</taxon>
        <taxon>Venturia</taxon>
    </lineage>
</organism>
<evidence type="ECO:0000313" key="2">
    <source>
        <dbReference type="EMBL" id="KAE9994147.1"/>
    </source>
</evidence>
<comment type="caution">
    <text evidence="2">The sequence shown here is derived from an EMBL/GenBank/DDBJ whole genome shotgun (WGS) entry which is preliminary data.</text>
</comment>
<evidence type="ECO:0000313" key="3">
    <source>
        <dbReference type="Proteomes" id="UP000490939"/>
    </source>
</evidence>
<dbReference type="EMBL" id="WNWR01000013">
    <property type="protein sequence ID" value="KAE9994147.1"/>
    <property type="molecule type" value="Genomic_DNA"/>
</dbReference>
<dbReference type="Proteomes" id="UP000490939">
    <property type="component" value="Unassembled WGS sequence"/>
</dbReference>
<name>A0A8H3VV41_VENIN</name>
<dbReference type="AlphaFoldDB" id="A0A8H3VV41"/>
<accession>A0A8H3VV41</accession>
<feature type="region of interest" description="Disordered" evidence="1">
    <location>
        <begin position="1"/>
        <end position="46"/>
    </location>
</feature>
<proteinExistence type="predicted"/>
<gene>
    <name evidence="2" type="ORF">EG327_001219</name>
</gene>
<feature type="compositionally biased region" description="Basic residues" evidence="1">
    <location>
        <begin position="23"/>
        <end position="32"/>
    </location>
</feature>
<reference evidence="2 3" key="1">
    <citation type="submission" date="2019-07" db="EMBL/GenBank/DDBJ databases">
        <title>Venturia inaequalis Genome Resource.</title>
        <authorList>
            <person name="Lichtner F.J."/>
        </authorList>
    </citation>
    <scope>NUCLEOTIDE SEQUENCE [LARGE SCALE GENOMIC DNA]</scope>
    <source>
        <strain evidence="2 3">DMI_063113</strain>
    </source>
</reference>
<evidence type="ECO:0000256" key="1">
    <source>
        <dbReference type="SAM" id="MobiDB-lite"/>
    </source>
</evidence>